<dbReference type="InterPro" id="IPR004360">
    <property type="entry name" value="Glyas_Fos-R_dOase_dom"/>
</dbReference>
<proteinExistence type="inferred from homology"/>
<dbReference type="CDD" id="cd07253">
    <property type="entry name" value="GLOD5"/>
    <property type="match status" value="1"/>
</dbReference>
<reference evidence="3" key="1">
    <citation type="journal article" date="2012" name="Mol. Plant Microbe Interact.">
        <title>A highly conserved effector in Fusarium oxysporum is required for full virulence on Arabidopsis.</title>
        <authorList>
            <person name="Thatcher L.F."/>
            <person name="Gardiner D.M."/>
            <person name="Kazan K."/>
            <person name="Manners J."/>
        </authorList>
    </citation>
    <scope>NUCLEOTIDE SEQUENCE [LARGE SCALE GENOMIC DNA]</scope>
    <source>
        <strain evidence="3">Fo5176</strain>
    </source>
</reference>
<dbReference type="PANTHER" id="PTHR21366:SF14">
    <property type="entry name" value="GLYOXALASE DOMAIN-CONTAINING PROTEIN 5"/>
    <property type="match status" value="1"/>
</dbReference>
<name>A0A0D2YBU1_FUSOF</name>
<protein>
    <submittedName>
        <fullName evidence="2">Uncharacterized protein</fullName>
    </submittedName>
</protein>
<dbReference type="InterPro" id="IPR029068">
    <property type="entry name" value="Glyas_Bleomycin-R_OHBP_Dase"/>
</dbReference>
<dbReference type="AlphaFoldDB" id="A0A0D2YBU1"/>
<dbReference type="PANTHER" id="PTHR21366">
    <property type="entry name" value="GLYOXALASE FAMILY PROTEIN"/>
    <property type="match status" value="1"/>
</dbReference>
<accession>A0A0D2YBU1</accession>
<dbReference type="SUPFAM" id="SSF54593">
    <property type="entry name" value="Glyoxalase/Bleomycin resistance protein/Dihydroxybiphenyl dioxygenase"/>
    <property type="match status" value="1"/>
</dbReference>
<organism evidence="2 3">
    <name type="scientific">Fusarium oxysporum (strain Fo5176)</name>
    <name type="common">Fusarium vascular wilt</name>
    <dbReference type="NCBI Taxonomy" id="660025"/>
    <lineage>
        <taxon>Eukaryota</taxon>
        <taxon>Fungi</taxon>
        <taxon>Dikarya</taxon>
        <taxon>Ascomycota</taxon>
        <taxon>Pezizomycotina</taxon>
        <taxon>Sordariomycetes</taxon>
        <taxon>Hypocreomycetidae</taxon>
        <taxon>Hypocreales</taxon>
        <taxon>Nectriaceae</taxon>
        <taxon>Fusarium</taxon>
        <taxon>Fusarium oxysporum species complex</taxon>
    </lineage>
</organism>
<dbReference type="InterPro" id="IPR050383">
    <property type="entry name" value="GlyoxalaseI/FosfomycinResist"/>
</dbReference>
<dbReference type="InterPro" id="IPR037523">
    <property type="entry name" value="VOC_core"/>
</dbReference>
<dbReference type="Gene3D" id="3.10.180.10">
    <property type="entry name" value="2,3-Dihydroxybiphenyl 1,2-Dioxygenase, domain 1"/>
    <property type="match status" value="1"/>
</dbReference>
<gene>
    <name evidence="2" type="primary">28955009</name>
</gene>
<comment type="similarity">
    <text evidence="1">Belongs to the glyoxalase I family.</text>
</comment>
<dbReference type="Pfam" id="PF00903">
    <property type="entry name" value="Glyoxalase"/>
    <property type="match status" value="1"/>
</dbReference>
<evidence type="ECO:0000313" key="3">
    <source>
        <dbReference type="Proteomes" id="UP000002489"/>
    </source>
</evidence>
<dbReference type="EnsemblFungi" id="FOXG_13770T0">
    <property type="protein sequence ID" value="FOXG_13770P0"/>
    <property type="gene ID" value="FOXG_13770"/>
</dbReference>
<evidence type="ECO:0000256" key="1">
    <source>
        <dbReference type="ARBA" id="ARBA00010363"/>
    </source>
</evidence>
<dbReference type="VEuPathDB" id="FungiDB:FOXG_13770"/>
<dbReference type="Proteomes" id="UP000002489">
    <property type="component" value="Unassembled WGS sequence"/>
</dbReference>
<dbReference type="STRING" id="426428.A0A0D2YBU1"/>
<evidence type="ECO:0000313" key="2">
    <source>
        <dbReference type="EnsemblFungi" id="FOXG_13770P0"/>
    </source>
</evidence>
<dbReference type="PROSITE" id="PS51819">
    <property type="entry name" value="VOC"/>
    <property type="match status" value="1"/>
</dbReference>
<sequence>MSSFAVVKDIDHLVLTCNDIPATIEWYIKYLGMKSETFTSATDPSSPPRSALKFGTHKINLHQRGKEFEPKARTALPGTADLCFIIEDGTDLQGLIEGFEKEGIKVLEGGEVVGRTGAMGGIRSIYVRDPDGNLIELSQYST</sequence>
<reference evidence="2" key="2">
    <citation type="submission" date="2025-08" db="UniProtKB">
        <authorList>
            <consortium name="EnsemblFungi"/>
        </authorList>
    </citation>
    <scope>IDENTIFICATION</scope>
    <source>
        <strain evidence="2">4287 / CBS 123668 / FGSC 9935 / NRRL 34936</strain>
    </source>
</reference>